<dbReference type="AlphaFoldDB" id="A0A4Z0Y2C0"/>
<protein>
    <submittedName>
        <fullName evidence="5">Bacteriohemerythrin</fullName>
    </submittedName>
</protein>
<sequence>MAMWRDNLKIGVSVIDSQHKELCDRIDQLFAACNQGKGREEIIKTLEFLEGYTIKHFSDEEKLQLSSTYPKYKEHKEMHEFFKKKIADLKYDITKNGASIAVISKTNYFLMDWLLNHIQKVDVELAKYIK</sequence>
<dbReference type="GO" id="GO:0046872">
    <property type="term" value="F:metal ion binding"/>
    <property type="evidence" value="ECO:0007669"/>
    <property type="project" value="UniProtKB-KW"/>
</dbReference>
<dbReference type="SUPFAM" id="SSF47188">
    <property type="entry name" value="Hemerythrin-like"/>
    <property type="match status" value="1"/>
</dbReference>
<gene>
    <name evidence="5" type="ORF">CAGA_04920</name>
</gene>
<dbReference type="InterPro" id="IPR035938">
    <property type="entry name" value="Hemerythrin-like_sf"/>
</dbReference>
<dbReference type="InterPro" id="IPR050669">
    <property type="entry name" value="Hemerythrin"/>
</dbReference>
<evidence type="ECO:0000259" key="4">
    <source>
        <dbReference type="Pfam" id="PF01814"/>
    </source>
</evidence>
<evidence type="ECO:0000313" key="5">
    <source>
        <dbReference type="EMBL" id="TGJ78079.1"/>
    </source>
</evidence>
<dbReference type="OrthoDB" id="9797092at2"/>
<comment type="similarity">
    <text evidence="1">Belongs to the hemerythrin family.</text>
</comment>
<dbReference type="Proteomes" id="UP000297714">
    <property type="component" value="Unassembled WGS sequence"/>
</dbReference>
<proteinExistence type="inferred from homology"/>
<keyword evidence="6" id="KW-1185">Reference proteome</keyword>
<evidence type="ECO:0000256" key="2">
    <source>
        <dbReference type="ARBA" id="ARBA00022723"/>
    </source>
</evidence>
<keyword evidence="2" id="KW-0479">Metal-binding</keyword>
<dbReference type="CDD" id="cd12107">
    <property type="entry name" value="Hemerythrin"/>
    <property type="match status" value="1"/>
</dbReference>
<accession>A0A4Z0Y2C0</accession>
<dbReference type="Gene3D" id="1.20.120.50">
    <property type="entry name" value="Hemerythrin-like"/>
    <property type="match status" value="1"/>
</dbReference>
<dbReference type="NCBIfam" id="NF033749">
    <property type="entry name" value="bact_hemeryth"/>
    <property type="match status" value="1"/>
</dbReference>
<dbReference type="PANTHER" id="PTHR37164">
    <property type="entry name" value="BACTERIOHEMERYTHRIN"/>
    <property type="match status" value="1"/>
</dbReference>
<evidence type="ECO:0000313" key="6">
    <source>
        <dbReference type="Proteomes" id="UP000297714"/>
    </source>
</evidence>
<dbReference type="InterPro" id="IPR012827">
    <property type="entry name" value="Hemerythrin_metal-bd"/>
</dbReference>
<evidence type="ECO:0000256" key="1">
    <source>
        <dbReference type="ARBA" id="ARBA00010587"/>
    </source>
</evidence>
<dbReference type="EMBL" id="SRMQ01000001">
    <property type="protein sequence ID" value="TGJ78079.1"/>
    <property type="molecule type" value="Genomic_DNA"/>
</dbReference>
<dbReference type="NCBIfam" id="TIGR02481">
    <property type="entry name" value="hemeryth_dom"/>
    <property type="match status" value="1"/>
</dbReference>
<organism evidence="5 6">
    <name type="scientific">Caproiciproducens galactitolivorans</name>
    <dbReference type="NCBI Taxonomy" id="642589"/>
    <lineage>
        <taxon>Bacteria</taxon>
        <taxon>Bacillati</taxon>
        <taxon>Bacillota</taxon>
        <taxon>Clostridia</taxon>
        <taxon>Eubacteriales</taxon>
        <taxon>Acutalibacteraceae</taxon>
        <taxon>Caproiciproducens</taxon>
    </lineage>
</organism>
<keyword evidence="3" id="KW-0408">Iron</keyword>
<name>A0A4Z0Y2C0_9FIRM</name>
<dbReference type="RefSeq" id="WP_135657328.1">
    <property type="nucleotide sequence ID" value="NZ_JAJUFJ010000001.1"/>
</dbReference>
<dbReference type="InterPro" id="IPR012312">
    <property type="entry name" value="Hemerythrin-like"/>
</dbReference>
<evidence type="ECO:0000256" key="3">
    <source>
        <dbReference type="ARBA" id="ARBA00023004"/>
    </source>
</evidence>
<dbReference type="Pfam" id="PF01814">
    <property type="entry name" value="Hemerythrin"/>
    <property type="match status" value="1"/>
</dbReference>
<comment type="caution">
    <text evidence="5">The sequence shown here is derived from an EMBL/GenBank/DDBJ whole genome shotgun (WGS) entry which is preliminary data.</text>
</comment>
<reference evidence="5 6" key="1">
    <citation type="submission" date="2019-04" db="EMBL/GenBank/DDBJ databases">
        <authorList>
            <person name="Poehlein A."/>
            <person name="Bengelsdorf F.R."/>
            <person name="Duerre P."/>
            <person name="Daniel R."/>
        </authorList>
    </citation>
    <scope>NUCLEOTIDE SEQUENCE [LARGE SCALE GENOMIC DNA]</scope>
    <source>
        <strain evidence="5 6">BS-1</strain>
    </source>
</reference>
<dbReference type="PANTHER" id="PTHR37164:SF1">
    <property type="entry name" value="BACTERIOHEMERYTHRIN"/>
    <property type="match status" value="1"/>
</dbReference>
<feature type="domain" description="Hemerythrin-like" evidence="4">
    <location>
        <begin position="11"/>
        <end position="126"/>
    </location>
</feature>